<evidence type="ECO:0000256" key="1">
    <source>
        <dbReference type="SAM" id="MobiDB-lite"/>
    </source>
</evidence>
<accession>A0ABT0LJ03</accession>
<evidence type="ECO:0008006" key="4">
    <source>
        <dbReference type="Google" id="ProtNLM"/>
    </source>
</evidence>
<organism evidence="2 3">
    <name type="scientific">Shewanella surugensis</name>
    <dbReference type="NCBI Taxonomy" id="212020"/>
    <lineage>
        <taxon>Bacteria</taxon>
        <taxon>Pseudomonadati</taxon>
        <taxon>Pseudomonadota</taxon>
        <taxon>Gammaproteobacteria</taxon>
        <taxon>Alteromonadales</taxon>
        <taxon>Shewanellaceae</taxon>
        <taxon>Shewanella</taxon>
    </lineage>
</organism>
<comment type="caution">
    <text evidence="2">The sequence shown here is derived from an EMBL/GenBank/DDBJ whole genome shotgun (WGS) entry which is preliminary data.</text>
</comment>
<dbReference type="EMBL" id="JAKIKS010000193">
    <property type="protein sequence ID" value="MCL1127684.1"/>
    <property type="molecule type" value="Genomic_DNA"/>
</dbReference>
<dbReference type="Proteomes" id="UP001203423">
    <property type="component" value="Unassembled WGS sequence"/>
</dbReference>
<evidence type="ECO:0000313" key="2">
    <source>
        <dbReference type="EMBL" id="MCL1127684.1"/>
    </source>
</evidence>
<keyword evidence="3" id="KW-1185">Reference proteome</keyword>
<name>A0ABT0LJ03_9GAMM</name>
<gene>
    <name evidence="2" type="ORF">L2764_25225</name>
</gene>
<dbReference type="RefSeq" id="WP_248943121.1">
    <property type="nucleotide sequence ID" value="NZ_JAKIKS010000193.1"/>
</dbReference>
<protein>
    <recommendedName>
        <fullName evidence="4">ABC transporter substrate-binding protein</fullName>
    </recommendedName>
</protein>
<evidence type="ECO:0000313" key="3">
    <source>
        <dbReference type="Proteomes" id="UP001203423"/>
    </source>
</evidence>
<feature type="region of interest" description="Disordered" evidence="1">
    <location>
        <begin position="192"/>
        <end position="213"/>
    </location>
</feature>
<reference evidence="2 3" key="1">
    <citation type="submission" date="2022-01" db="EMBL/GenBank/DDBJ databases">
        <title>Whole genome-based taxonomy of the Shewanellaceae.</title>
        <authorList>
            <person name="Martin-Rodriguez A.J."/>
        </authorList>
    </citation>
    <scope>NUCLEOTIDE SEQUENCE [LARGE SCALE GENOMIC DNA]</scope>
    <source>
        <strain evidence="2 3">DSM 17177</strain>
    </source>
</reference>
<proteinExistence type="predicted"/>
<sequence length="213" mass="24380">MFKLIIYLYVSGIMLVMPTVVNAHVKTSETTAALSLTEHIDALVSLPEMKVSDVNTRQKMKLTLFKSMLAQTFIQTQPLDYMQLQTVFFEQHHPSVIHANDTGVSLLNLSDKSCEFVSGQSYQMRLIELKQDSCFSRLNLDYFKRNDIVGFTYIVIDDMDQALPESVEKELNMRLKQQVQARAYQEYVDQWQSKQSKAVSPAAKGSHSESERI</sequence>